<accession>A0ACB9D172</accession>
<dbReference type="EMBL" id="CM042013">
    <property type="protein sequence ID" value="KAI3740363.1"/>
    <property type="molecule type" value="Genomic_DNA"/>
</dbReference>
<name>A0ACB9D172_CICIN</name>
<proteinExistence type="predicted"/>
<comment type="caution">
    <text evidence="1">The sequence shown here is derived from an EMBL/GenBank/DDBJ whole genome shotgun (WGS) entry which is preliminary data.</text>
</comment>
<evidence type="ECO:0000313" key="2">
    <source>
        <dbReference type="Proteomes" id="UP001055811"/>
    </source>
</evidence>
<keyword evidence="2" id="KW-1185">Reference proteome</keyword>
<protein>
    <submittedName>
        <fullName evidence="1">Uncharacterized protein</fullName>
    </submittedName>
</protein>
<dbReference type="Proteomes" id="UP001055811">
    <property type="component" value="Linkage Group LG05"/>
</dbReference>
<reference evidence="1 2" key="2">
    <citation type="journal article" date="2022" name="Mol. Ecol. Resour.">
        <title>The genomes of chicory, endive, great burdock and yacon provide insights into Asteraceae paleo-polyploidization history and plant inulin production.</title>
        <authorList>
            <person name="Fan W."/>
            <person name="Wang S."/>
            <person name="Wang H."/>
            <person name="Wang A."/>
            <person name="Jiang F."/>
            <person name="Liu H."/>
            <person name="Zhao H."/>
            <person name="Xu D."/>
            <person name="Zhang Y."/>
        </authorList>
    </citation>
    <scope>NUCLEOTIDE SEQUENCE [LARGE SCALE GENOMIC DNA]</scope>
    <source>
        <strain evidence="2">cv. Punajuju</strain>
        <tissue evidence="1">Leaves</tissue>
    </source>
</reference>
<evidence type="ECO:0000313" key="1">
    <source>
        <dbReference type="EMBL" id="KAI3740363.1"/>
    </source>
</evidence>
<sequence length="135" mass="14959">MVDVASRSTVALQTSIKEIVSSGLRALVRSDKNFYETHHISDDTSIEPTNESEYVITPSQKQAGRKKVNSIHVILCFPYSVNFYNFLLTGQLWLIEKSLGKFVDERKAGLLRDKGLQLEGSVVVAGRTNKGVTDG</sequence>
<reference evidence="2" key="1">
    <citation type="journal article" date="2022" name="Mol. Ecol. Resour.">
        <title>The genomes of chicory, endive, great burdock and yacon provide insights into Asteraceae palaeo-polyploidization history and plant inulin production.</title>
        <authorList>
            <person name="Fan W."/>
            <person name="Wang S."/>
            <person name="Wang H."/>
            <person name="Wang A."/>
            <person name="Jiang F."/>
            <person name="Liu H."/>
            <person name="Zhao H."/>
            <person name="Xu D."/>
            <person name="Zhang Y."/>
        </authorList>
    </citation>
    <scope>NUCLEOTIDE SEQUENCE [LARGE SCALE GENOMIC DNA]</scope>
    <source>
        <strain evidence="2">cv. Punajuju</strain>
    </source>
</reference>
<organism evidence="1 2">
    <name type="scientific">Cichorium intybus</name>
    <name type="common">Chicory</name>
    <dbReference type="NCBI Taxonomy" id="13427"/>
    <lineage>
        <taxon>Eukaryota</taxon>
        <taxon>Viridiplantae</taxon>
        <taxon>Streptophyta</taxon>
        <taxon>Embryophyta</taxon>
        <taxon>Tracheophyta</taxon>
        <taxon>Spermatophyta</taxon>
        <taxon>Magnoliopsida</taxon>
        <taxon>eudicotyledons</taxon>
        <taxon>Gunneridae</taxon>
        <taxon>Pentapetalae</taxon>
        <taxon>asterids</taxon>
        <taxon>campanulids</taxon>
        <taxon>Asterales</taxon>
        <taxon>Asteraceae</taxon>
        <taxon>Cichorioideae</taxon>
        <taxon>Cichorieae</taxon>
        <taxon>Cichoriinae</taxon>
        <taxon>Cichorium</taxon>
    </lineage>
</organism>
<gene>
    <name evidence="1" type="ORF">L2E82_30791</name>
</gene>